<evidence type="ECO:0000256" key="7">
    <source>
        <dbReference type="PIRNR" id="PIRNR016636"/>
    </source>
</evidence>
<dbReference type="EMBL" id="CP136051">
    <property type="protein sequence ID" value="WOK07054.1"/>
    <property type="molecule type" value="Genomic_DNA"/>
</dbReference>
<feature type="transmembrane region" description="Helical" evidence="8">
    <location>
        <begin position="307"/>
        <end position="325"/>
    </location>
</feature>
<proteinExistence type="inferred from homology"/>
<feature type="transmembrane region" description="Helical" evidence="8">
    <location>
        <begin position="257"/>
        <end position="277"/>
    </location>
</feature>
<dbReference type="PIRSF" id="PIRSF016636">
    <property type="entry name" value="AlgI_DltB"/>
    <property type="match status" value="1"/>
</dbReference>
<dbReference type="PANTHER" id="PTHR13285:SF18">
    <property type="entry name" value="PROTEIN-CYSTEINE N-PALMITOYLTRANSFERASE RASP"/>
    <property type="match status" value="1"/>
</dbReference>
<keyword evidence="3 7" id="KW-1003">Cell membrane</keyword>
<dbReference type="PIRSF" id="PIRSF500217">
    <property type="entry name" value="AlgI"/>
    <property type="match status" value="1"/>
</dbReference>
<feature type="transmembrane region" description="Helical" evidence="8">
    <location>
        <begin position="221"/>
        <end position="237"/>
    </location>
</feature>
<dbReference type="GO" id="GO:0016746">
    <property type="term" value="F:acyltransferase activity"/>
    <property type="evidence" value="ECO:0007669"/>
    <property type="project" value="UniProtKB-KW"/>
</dbReference>
<protein>
    <submittedName>
        <fullName evidence="9">MBOAT family O-acyltransferase</fullName>
        <ecNumber evidence="9">2.3.-.-</ecNumber>
    </submittedName>
</protein>
<comment type="subcellular location">
    <subcellularLocation>
        <location evidence="1">Cell membrane</location>
        <topology evidence="1">Multi-pass membrane protein</topology>
    </subcellularLocation>
</comment>
<sequence>MAISIPKNSLPFPIGISFYTFQTLSHTIDVYKGFRKPERNLGVFSLYVLFFPQILAGPIERSKNLLPQLNNLSLLSSENATAGARLILWGLFKKMVVGDRIGELVDLVYGSPETYKGLPLIIGSCLFSVQIFCDFSGYSDIAIGSARLFGVKLSKNFDNRIYFANSKANFWKGWHITLSDWFRDYLFFAVLGKGRTQTRFYLSLLFVFFITGLWHGANWGFVIWGLVNGVWVLIERLTLKWRFRQFEKTGLLRFPKVFNLICITFIFLSNAVTAMWFKAESWSKGLDILRFSFDWREHSQLVFPRSVIQDILLCGIVFFLMDLINRQMKAEAFSEWVGKHKLFVRWVVYVILIEAILNFGISGVDFYYFQF</sequence>
<dbReference type="Proteomes" id="UP001302349">
    <property type="component" value="Chromosome"/>
</dbReference>
<dbReference type="Pfam" id="PF03062">
    <property type="entry name" value="MBOAT"/>
    <property type="match status" value="1"/>
</dbReference>
<reference evidence="9 10" key="1">
    <citation type="journal article" date="2023" name="Microbiol. Resour. Announc.">
        <title>Complete Genome Sequence of Imperialibacter roseus strain P4T.</title>
        <authorList>
            <person name="Tizabi D.R."/>
            <person name="Bachvaroff T."/>
            <person name="Hill R.T."/>
        </authorList>
    </citation>
    <scope>NUCLEOTIDE SEQUENCE [LARGE SCALE GENOMIC DNA]</scope>
    <source>
        <strain evidence="9 10">P4T</strain>
    </source>
</reference>
<evidence type="ECO:0000256" key="1">
    <source>
        <dbReference type="ARBA" id="ARBA00004651"/>
    </source>
</evidence>
<keyword evidence="10" id="KW-1185">Reference proteome</keyword>
<evidence type="ECO:0000256" key="3">
    <source>
        <dbReference type="ARBA" id="ARBA00022475"/>
    </source>
</evidence>
<feature type="transmembrane region" description="Helical" evidence="8">
    <location>
        <begin position="346"/>
        <end position="369"/>
    </location>
</feature>
<evidence type="ECO:0000256" key="4">
    <source>
        <dbReference type="ARBA" id="ARBA00022692"/>
    </source>
</evidence>
<evidence type="ECO:0000313" key="9">
    <source>
        <dbReference type="EMBL" id="WOK07054.1"/>
    </source>
</evidence>
<evidence type="ECO:0000256" key="8">
    <source>
        <dbReference type="SAM" id="Phobius"/>
    </source>
</evidence>
<dbReference type="PANTHER" id="PTHR13285">
    <property type="entry name" value="ACYLTRANSFERASE"/>
    <property type="match status" value="1"/>
</dbReference>
<dbReference type="InterPro" id="IPR051085">
    <property type="entry name" value="MB_O-acyltransferase"/>
</dbReference>
<dbReference type="InterPro" id="IPR004299">
    <property type="entry name" value="MBOAT_fam"/>
</dbReference>
<accession>A0ABZ0IPY4</accession>
<organism evidence="9 10">
    <name type="scientific">Imperialibacter roseus</name>
    <dbReference type="NCBI Taxonomy" id="1324217"/>
    <lineage>
        <taxon>Bacteria</taxon>
        <taxon>Pseudomonadati</taxon>
        <taxon>Bacteroidota</taxon>
        <taxon>Cytophagia</taxon>
        <taxon>Cytophagales</taxon>
        <taxon>Flammeovirgaceae</taxon>
        <taxon>Imperialibacter</taxon>
    </lineage>
</organism>
<dbReference type="RefSeq" id="WP_317489743.1">
    <property type="nucleotide sequence ID" value="NZ_CP136051.1"/>
</dbReference>
<gene>
    <name evidence="9" type="ORF">RT717_00270</name>
</gene>
<evidence type="ECO:0000256" key="5">
    <source>
        <dbReference type="ARBA" id="ARBA00022989"/>
    </source>
</evidence>
<keyword evidence="7 9" id="KW-0012">Acyltransferase</keyword>
<evidence type="ECO:0000256" key="2">
    <source>
        <dbReference type="ARBA" id="ARBA00010323"/>
    </source>
</evidence>
<name>A0ABZ0IPY4_9BACT</name>
<keyword evidence="4 8" id="KW-0812">Transmembrane</keyword>
<evidence type="ECO:0000256" key="6">
    <source>
        <dbReference type="ARBA" id="ARBA00023136"/>
    </source>
</evidence>
<dbReference type="InterPro" id="IPR028362">
    <property type="entry name" value="AlgI"/>
</dbReference>
<comment type="similarity">
    <text evidence="2 7">Belongs to the membrane-bound acyltransferase family.</text>
</comment>
<evidence type="ECO:0000313" key="10">
    <source>
        <dbReference type="Proteomes" id="UP001302349"/>
    </source>
</evidence>
<keyword evidence="7 9" id="KW-0808">Transferase</keyword>
<keyword evidence="5 8" id="KW-1133">Transmembrane helix</keyword>
<dbReference type="EC" id="2.3.-.-" evidence="9"/>
<dbReference type="InterPro" id="IPR024194">
    <property type="entry name" value="Ac/AlaTfrase_AlgI/DltB"/>
</dbReference>
<keyword evidence="6 7" id="KW-0472">Membrane</keyword>